<dbReference type="GO" id="GO:0004806">
    <property type="term" value="F:triacylglycerol lipase activity"/>
    <property type="evidence" value="ECO:0007669"/>
    <property type="project" value="TreeGrafter"/>
</dbReference>
<comment type="caution">
    <text evidence="2">The sequence shown here is derived from an EMBL/GenBank/DDBJ whole genome shotgun (WGS) entry which is preliminary data.</text>
</comment>
<sequence length="251" mass="27336">MQRFSHDGFDLAYIDEGEGDPIVLIHGFASTHIVNWVAPGWVKTLTEAGYRVIAFDNRGHGQSTKSHNPEDYRLDKMSADVIALLDHLGIERAHLMGFSMGARISAVTVIRHPERVGSVVLGGLGSGMVEGVGEWVIIAEALLAEDPASVTHARGKMFRTFADRTGSDRQALAACISRTRELLTPEQMTTIQNPVLVAVGDRDDIGGDAHSLARMIPKGEGFTIEGRDHMLSVGDKTFKAKVVEFLSRHPL</sequence>
<accession>A0A916REN3</accession>
<dbReference type="EMBL" id="BMIF01000001">
    <property type="protein sequence ID" value="GGA53717.1"/>
    <property type="molecule type" value="Genomic_DNA"/>
</dbReference>
<dbReference type="PANTHER" id="PTHR43433:SF5">
    <property type="entry name" value="AB HYDROLASE-1 DOMAIN-CONTAINING PROTEIN"/>
    <property type="match status" value="1"/>
</dbReference>
<dbReference type="InterPro" id="IPR029058">
    <property type="entry name" value="AB_hydrolase_fold"/>
</dbReference>
<dbReference type="PANTHER" id="PTHR43433">
    <property type="entry name" value="HYDROLASE, ALPHA/BETA FOLD FAMILY PROTEIN"/>
    <property type="match status" value="1"/>
</dbReference>
<reference evidence="2" key="2">
    <citation type="submission" date="2020-09" db="EMBL/GenBank/DDBJ databases">
        <authorList>
            <person name="Sun Q."/>
            <person name="Zhou Y."/>
        </authorList>
    </citation>
    <scope>NUCLEOTIDE SEQUENCE</scope>
    <source>
        <strain evidence="2">CGMCC 1.15320</strain>
    </source>
</reference>
<keyword evidence="3" id="KW-1185">Reference proteome</keyword>
<dbReference type="Proteomes" id="UP000636264">
    <property type="component" value="Unassembled WGS sequence"/>
</dbReference>
<evidence type="ECO:0000313" key="2">
    <source>
        <dbReference type="EMBL" id="GGA53717.1"/>
    </source>
</evidence>
<keyword evidence="2" id="KW-0378">Hydrolase</keyword>
<dbReference type="Gene3D" id="3.40.50.1820">
    <property type="entry name" value="alpha/beta hydrolase"/>
    <property type="match status" value="1"/>
</dbReference>
<proteinExistence type="predicted"/>
<dbReference type="GO" id="GO:0046503">
    <property type="term" value="P:glycerolipid catabolic process"/>
    <property type="evidence" value="ECO:0007669"/>
    <property type="project" value="TreeGrafter"/>
</dbReference>
<dbReference type="AlphaFoldDB" id="A0A916REN3"/>
<dbReference type="SUPFAM" id="SSF53474">
    <property type="entry name" value="alpha/beta-Hydrolases"/>
    <property type="match status" value="1"/>
</dbReference>
<evidence type="ECO:0000313" key="3">
    <source>
        <dbReference type="Proteomes" id="UP000636264"/>
    </source>
</evidence>
<dbReference type="Pfam" id="PF00561">
    <property type="entry name" value="Abhydrolase_1"/>
    <property type="match status" value="1"/>
</dbReference>
<dbReference type="InterPro" id="IPR050471">
    <property type="entry name" value="AB_hydrolase"/>
</dbReference>
<dbReference type="InterPro" id="IPR000073">
    <property type="entry name" value="AB_hydrolase_1"/>
</dbReference>
<dbReference type="PRINTS" id="PR00111">
    <property type="entry name" value="ABHYDROLASE"/>
</dbReference>
<evidence type="ECO:0000259" key="1">
    <source>
        <dbReference type="Pfam" id="PF00561"/>
    </source>
</evidence>
<organism evidence="2 3">
    <name type="scientific">Nitratireductor aestuarii</name>
    <dbReference type="NCBI Taxonomy" id="1735103"/>
    <lineage>
        <taxon>Bacteria</taxon>
        <taxon>Pseudomonadati</taxon>
        <taxon>Pseudomonadota</taxon>
        <taxon>Alphaproteobacteria</taxon>
        <taxon>Hyphomicrobiales</taxon>
        <taxon>Phyllobacteriaceae</taxon>
        <taxon>Nitratireductor</taxon>
    </lineage>
</organism>
<reference evidence="2" key="1">
    <citation type="journal article" date="2014" name="Int. J. Syst. Evol. Microbiol.">
        <title>Complete genome sequence of Corynebacterium casei LMG S-19264T (=DSM 44701T), isolated from a smear-ripened cheese.</title>
        <authorList>
            <consortium name="US DOE Joint Genome Institute (JGI-PGF)"/>
            <person name="Walter F."/>
            <person name="Albersmeier A."/>
            <person name="Kalinowski J."/>
            <person name="Ruckert C."/>
        </authorList>
    </citation>
    <scope>NUCLEOTIDE SEQUENCE</scope>
    <source>
        <strain evidence="2">CGMCC 1.15320</strain>
    </source>
</reference>
<gene>
    <name evidence="2" type="ORF">GCM10011385_04020</name>
</gene>
<feature type="domain" description="AB hydrolase-1" evidence="1">
    <location>
        <begin position="21"/>
        <end position="124"/>
    </location>
</feature>
<protein>
    <submittedName>
        <fullName evidence="2">Alpha/beta hydrolase</fullName>
    </submittedName>
</protein>
<name>A0A916REN3_9HYPH</name>
<dbReference type="RefSeq" id="WP_188719253.1">
    <property type="nucleotide sequence ID" value="NZ_BMIF01000001.1"/>
</dbReference>